<dbReference type="AlphaFoldDB" id="A0A1E3GWZ7"/>
<dbReference type="OrthoDB" id="8453016at2"/>
<protein>
    <submittedName>
        <fullName evidence="1">Uncharacterized protein</fullName>
    </submittedName>
</protein>
<name>A0A1E3GWZ7_9HYPH</name>
<evidence type="ECO:0000313" key="1">
    <source>
        <dbReference type="EMBL" id="ODN68475.1"/>
    </source>
</evidence>
<organism evidence="1 2">
    <name type="scientific">Methylobrevis pamukkalensis</name>
    <dbReference type="NCBI Taxonomy" id="1439726"/>
    <lineage>
        <taxon>Bacteria</taxon>
        <taxon>Pseudomonadati</taxon>
        <taxon>Pseudomonadota</taxon>
        <taxon>Alphaproteobacteria</taxon>
        <taxon>Hyphomicrobiales</taxon>
        <taxon>Pleomorphomonadaceae</taxon>
        <taxon>Methylobrevis</taxon>
    </lineage>
</organism>
<comment type="caution">
    <text evidence="1">The sequence shown here is derived from an EMBL/GenBank/DDBJ whole genome shotgun (WGS) entry which is preliminary data.</text>
</comment>
<reference evidence="1 2" key="1">
    <citation type="submission" date="2016-07" db="EMBL/GenBank/DDBJ databases">
        <title>Draft Genome Sequence of Methylobrevis pamukkalensis PK2.</title>
        <authorList>
            <person name="Vasilenko O.V."/>
            <person name="Doronina N.V."/>
            <person name="Shmareva M.N."/>
            <person name="Tarlachkov S.V."/>
            <person name="Mustakhimov I."/>
            <person name="Trotsenko Y.A."/>
        </authorList>
    </citation>
    <scope>NUCLEOTIDE SEQUENCE [LARGE SCALE GENOMIC DNA]</scope>
    <source>
        <strain evidence="1 2">PK2</strain>
    </source>
</reference>
<sequence length="85" mass="9667">MGRYPLSSSAEWVREFGENADVEVDHIEINPASFALHDYLFEGKAQVFVRHAAQQAAARAVNVTVFGRCDGRRAELDRFVFEHRT</sequence>
<evidence type="ECO:0000313" key="2">
    <source>
        <dbReference type="Proteomes" id="UP000094622"/>
    </source>
</evidence>
<dbReference type="EMBL" id="MCRJ01000174">
    <property type="protein sequence ID" value="ODN68475.1"/>
    <property type="molecule type" value="Genomic_DNA"/>
</dbReference>
<dbReference type="Proteomes" id="UP000094622">
    <property type="component" value="Unassembled WGS sequence"/>
</dbReference>
<accession>A0A1E3GWZ7</accession>
<gene>
    <name evidence="1" type="ORF">A6302_04231</name>
</gene>
<proteinExistence type="predicted"/>
<keyword evidence="2" id="KW-1185">Reference proteome</keyword>